<feature type="domain" description="TonB-dependent receptor plug" evidence="5">
    <location>
        <begin position="406"/>
        <end position="466"/>
    </location>
</feature>
<name>A0A5P2G9V9_9BACT</name>
<dbReference type="OrthoDB" id="9814002at2"/>
<evidence type="ECO:0000256" key="2">
    <source>
        <dbReference type="SAM" id="Phobius"/>
    </source>
</evidence>
<dbReference type="NCBIfam" id="TIGR04057">
    <property type="entry name" value="SusC_RagA_signa"/>
    <property type="match status" value="1"/>
</dbReference>
<dbReference type="EMBL" id="CP044016">
    <property type="protein sequence ID" value="QES90490.1"/>
    <property type="molecule type" value="Genomic_DNA"/>
</dbReference>
<proteinExistence type="inferred from homology"/>
<evidence type="ECO:0000256" key="1">
    <source>
        <dbReference type="PROSITE-ProRule" id="PRU01360"/>
    </source>
</evidence>
<feature type="transmembrane region" description="Helical" evidence="2">
    <location>
        <begin position="269"/>
        <end position="288"/>
    </location>
</feature>
<dbReference type="SUPFAM" id="SSF56935">
    <property type="entry name" value="Porins"/>
    <property type="match status" value="1"/>
</dbReference>
<dbReference type="InterPro" id="IPR052173">
    <property type="entry name" value="Beta-lactam_resp_regulator"/>
</dbReference>
<organism evidence="6 7">
    <name type="scientific">Rhizosphaericola mali</name>
    <dbReference type="NCBI Taxonomy" id="2545455"/>
    <lineage>
        <taxon>Bacteria</taxon>
        <taxon>Pseudomonadati</taxon>
        <taxon>Bacteroidota</taxon>
        <taxon>Chitinophagia</taxon>
        <taxon>Chitinophagales</taxon>
        <taxon>Chitinophagaceae</taxon>
        <taxon>Rhizosphaericola</taxon>
    </lineage>
</organism>
<dbReference type="PANTHER" id="PTHR34978">
    <property type="entry name" value="POSSIBLE SENSOR-TRANSDUCER PROTEIN BLAR"/>
    <property type="match status" value="1"/>
</dbReference>
<dbReference type="InterPro" id="IPR037066">
    <property type="entry name" value="Plug_dom_sf"/>
</dbReference>
<feature type="transmembrane region" description="Helical" evidence="2">
    <location>
        <begin position="94"/>
        <end position="112"/>
    </location>
</feature>
<keyword evidence="1" id="KW-0998">Cell outer membrane</keyword>
<dbReference type="AlphaFoldDB" id="A0A5P2G9V9"/>
<dbReference type="GO" id="GO:0009279">
    <property type="term" value="C:cell outer membrane"/>
    <property type="evidence" value="ECO:0007669"/>
    <property type="project" value="UniProtKB-SubCell"/>
</dbReference>
<dbReference type="InterPro" id="IPR039426">
    <property type="entry name" value="TonB-dep_rcpt-like"/>
</dbReference>
<dbReference type="InterPro" id="IPR037682">
    <property type="entry name" value="TonB_C"/>
</dbReference>
<keyword evidence="1 2" id="KW-0472">Membrane</keyword>
<keyword evidence="1 2" id="KW-0812">Transmembrane</keyword>
<feature type="transmembrane region" description="Helical" evidence="2">
    <location>
        <begin position="37"/>
        <end position="60"/>
    </location>
</feature>
<dbReference type="InterPro" id="IPR008756">
    <property type="entry name" value="Peptidase_M56"/>
</dbReference>
<accession>A0A5P2G9V9</accession>
<dbReference type="Gene3D" id="3.30.1150.10">
    <property type="match status" value="1"/>
</dbReference>
<dbReference type="Pfam" id="PF05569">
    <property type="entry name" value="Peptidase_M56"/>
    <property type="match status" value="1"/>
</dbReference>
<feature type="domain" description="Peptidase M56" evidence="4">
    <location>
        <begin position="167"/>
        <end position="259"/>
    </location>
</feature>
<reference evidence="6 7" key="1">
    <citation type="submission" date="2019-09" db="EMBL/GenBank/DDBJ databases">
        <title>Complete genome sequence of Arachidicoccus sp. B3-10 isolated from apple orchard soil.</title>
        <authorList>
            <person name="Kim H.S."/>
            <person name="Han K.-I."/>
            <person name="Suh M.K."/>
            <person name="Lee K.C."/>
            <person name="Eom M.K."/>
            <person name="Kim J.-S."/>
            <person name="Kang S.W."/>
            <person name="Sin Y."/>
            <person name="Lee J.-S."/>
        </authorList>
    </citation>
    <scope>NUCLEOTIDE SEQUENCE [LARGE SCALE GENOMIC DNA]</scope>
    <source>
        <strain evidence="6 7">B3-10</strain>
    </source>
</reference>
<dbReference type="RefSeq" id="WP_131331471.1">
    <property type="nucleotide sequence ID" value="NZ_CP044016.1"/>
</dbReference>
<evidence type="ECO:0000313" key="6">
    <source>
        <dbReference type="EMBL" id="QES90490.1"/>
    </source>
</evidence>
<evidence type="ECO:0000259" key="4">
    <source>
        <dbReference type="Pfam" id="PF05569"/>
    </source>
</evidence>
<dbReference type="KEGG" id="arac:E0W69_018120"/>
<keyword evidence="1" id="KW-1134">Transmembrane beta strand</keyword>
<dbReference type="Pfam" id="PF03544">
    <property type="entry name" value="TonB_C"/>
    <property type="match status" value="1"/>
</dbReference>
<dbReference type="Pfam" id="PF07715">
    <property type="entry name" value="Plug"/>
    <property type="match status" value="1"/>
</dbReference>
<dbReference type="CDD" id="cd07341">
    <property type="entry name" value="M56_BlaR1_MecR1_like"/>
    <property type="match status" value="1"/>
</dbReference>
<feature type="transmembrane region" description="Helical" evidence="2">
    <location>
        <begin position="226"/>
        <end position="248"/>
    </location>
</feature>
<dbReference type="GO" id="GO:0055085">
    <property type="term" value="P:transmembrane transport"/>
    <property type="evidence" value="ECO:0007669"/>
    <property type="project" value="InterPro"/>
</dbReference>
<dbReference type="Proteomes" id="UP000292424">
    <property type="component" value="Chromosome"/>
</dbReference>
<sequence>MQPVFIYLGKMVLCSGLFLGYYWIALRNKKFHYYNRFYLLFAALFSLFIPFIHLSSLIFVTKKNFDPALLHYLYESDTLPDVIVRTSHFWDTSTIIFCAVAITSLVFITIFLKSISRIVHLKKELPGLEQDGLTIYNSNLSDAPFSFFHSIFWREDLDIQSSVGAQIFAHELAHIEQKHSLDKVFLQSLCALFWFNPFFWIMQKEMAMIHEFMADEKSVQNQDTQAFAKMLLMAQFGNTILSPINPFAFSPIKRRLVMLTKEQKVRFSFFRRLMILPLLACTTLLFAFRLKEENLPKIDLQNWAKSAGINLTPINNFVGKSLGLKILPDTIIRIKDKTGIRDTTITSPNSSVFLLSDNRKDTHPDNKMKSQKIIVEDVGLAPAQEDGVNQEKLKGRVSGLSLKDTTRVIVVTGRPSANGTPLIVIDGVPNKEGDINTLNPNDIQSITVLKDKNAEAIYGLKARSGVIMITTKQGHANASKSASELNDLMQIPQADREVTVVGFDKNAKDNGIKEARFNGSWREYLERHLRADVPIENKAPGGRNYTVIVSFNVSSTGVISNAHAENNPGYGTAEEAVRIIQNSPPWKPATKNGTPIDCKQRQQITFQVLKN</sequence>
<dbReference type="PROSITE" id="PS52016">
    <property type="entry name" value="TONB_DEPENDENT_REC_3"/>
    <property type="match status" value="1"/>
</dbReference>
<dbReference type="SUPFAM" id="SSF74653">
    <property type="entry name" value="TolA/TonB C-terminal domain"/>
    <property type="match status" value="1"/>
</dbReference>
<evidence type="ECO:0000259" key="3">
    <source>
        <dbReference type="Pfam" id="PF03544"/>
    </source>
</evidence>
<dbReference type="Gene3D" id="2.170.130.10">
    <property type="entry name" value="TonB-dependent receptor, plug domain"/>
    <property type="match status" value="1"/>
</dbReference>
<keyword evidence="6" id="KW-0675">Receptor</keyword>
<keyword evidence="7" id="KW-1185">Reference proteome</keyword>
<keyword evidence="1" id="KW-0813">Transport</keyword>
<comment type="similarity">
    <text evidence="1">Belongs to the TonB-dependent receptor family.</text>
</comment>
<dbReference type="InterPro" id="IPR023997">
    <property type="entry name" value="TonB-dep_OMP_SusC/RagA_CS"/>
</dbReference>
<feature type="domain" description="TonB C-terminal" evidence="3">
    <location>
        <begin position="546"/>
        <end position="607"/>
    </location>
</feature>
<comment type="subcellular location">
    <subcellularLocation>
        <location evidence="1">Cell outer membrane</location>
        <topology evidence="1">Multi-pass membrane protein</topology>
    </subcellularLocation>
</comment>
<feature type="transmembrane region" description="Helical" evidence="2">
    <location>
        <begin position="184"/>
        <end position="202"/>
    </location>
</feature>
<evidence type="ECO:0000313" key="7">
    <source>
        <dbReference type="Proteomes" id="UP000292424"/>
    </source>
</evidence>
<dbReference type="PANTHER" id="PTHR34978:SF3">
    <property type="entry name" value="SLR0241 PROTEIN"/>
    <property type="match status" value="1"/>
</dbReference>
<keyword evidence="2" id="KW-1133">Transmembrane helix</keyword>
<protein>
    <submittedName>
        <fullName evidence="6">TonB-dependent receptor plug domain-containing protein</fullName>
    </submittedName>
</protein>
<feature type="transmembrane region" description="Helical" evidence="2">
    <location>
        <begin position="6"/>
        <end position="25"/>
    </location>
</feature>
<gene>
    <name evidence="6" type="ORF">E0W69_018120</name>
</gene>
<dbReference type="InterPro" id="IPR012910">
    <property type="entry name" value="Plug_dom"/>
</dbReference>
<evidence type="ECO:0000259" key="5">
    <source>
        <dbReference type="Pfam" id="PF07715"/>
    </source>
</evidence>